<sequence>MNNLLLLFTFCVINTCQSTMNSPQTDTSALIEAVQKNQKEIVKYYLTNGADVNSSTSSKQSLLLLATIANNIPMAELLVAEGADVNQQDDKKDSPFLYAGAAGQLALVKLYLKSGARFDVFNRYYGSALIPACERGHTDVVRLLANTPKYPINHVNRLGWTALMEAVVLGDGSKKYVDIIQILITAGSDISIPDNDKVTALQHAKARGFHDIAKLLERASKVQN</sequence>
<evidence type="ECO:0000313" key="5">
    <source>
        <dbReference type="Proteomes" id="UP000662373"/>
    </source>
</evidence>
<protein>
    <submittedName>
        <fullName evidence="4">Ankyrin repeat domain-containing protein</fullName>
    </submittedName>
</protein>
<comment type="caution">
    <text evidence="4">The sequence shown here is derived from an EMBL/GenBank/DDBJ whole genome shotgun (WGS) entry which is preliminary data.</text>
</comment>
<dbReference type="Gene3D" id="1.25.40.20">
    <property type="entry name" value="Ankyrin repeat-containing domain"/>
    <property type="match status" value="1"/>
</dbReference>
<dbReference type="SMART" id="SM00248">
    <property type="entry name" value="ANK"/>
    <property type="match status" value="6"/>
</dbReference>
<feature type="repeat" description="ANK" evidence="3">
    <location>
        <begin position="158"/>
        <end position="195"/>
    </location>
</feature>
<dbReference type="InterPro" id="IPR002110">
    <property type="entry name" value="Ankyrin_rpt"/>
</dbReference>
<dbReference type="PROSITE" id="PS50088">
    <property type="entry name" value="ANK_REPEAT"/>
    <property type="match status" value="3"/>
</dbReference>
<reference evidence="4 5" key="1">
    <citation type="submission" date="2020-09" db="EMBL/GenBank/DDBJ databases">
        <title>Draft genome of Gelidibacter salicanalis PAMC21136.</title>
        <authorList>
            <person name="Park H."/>
        </authorList>
    </citation>
    <scope>NUCLEOTIDE SEQUENCE [LARGE SCALE GENOMIC DNA]</scope>
    <source>
        <strain evidence="4 5">PAMC21136</strain>
    </source>
</reference>
<feature type="repeat" description="ANK" evidence="3">
    <location>
        <begin position="25"/>
        <end position="57"/>
    </location>
</feature>
<name>A0A934KU09_9FLAO</name>
<organism evidence="4 5">
    <name type="scientific">Gelidibacter salicanalis</name>
    <dbReference type="NCBI Taxonomy" id="291193"/>
    <lineage>
        <taxon>Bacteria</taxon>
        <taxon>Pseudomonadati</taxon>
        <taxon>Bacteroidota</taxon>
        <taxon>Flavobacteriia</taxon>
        <taxon>Flavobacteriales</taxon>
        <taxon>Flavobacteriaceae</taxon>
        <taxon>Gelidibacter</taxon>
    </lineage>
</organism>
<evidence type="ECO:0000256" key="1">
    <source>
        <dbReference type="ARBA" id="ARBA00022737"/>
    </source>
</evidence>
<dbReference type="SUPFAM" id="SSF48403">
    <property type="entry name" value="Ankyrin repeat"/>
    <property type="match status" value="1"/>
</dbReference>
<feature type="repeat" description="ANK" evidence="3">
    <location>
        <begin position="58"/>
        <end position="90"/>
    </location>
</feature>
<keyword evidence="2 3" id="KW-0040">ANK repeat</keyword>
<dbReference type="PANTHER" id="PTHR24198:SF194">
    <property type="entry name" value="INVERSIN-A"/>
    <property type="match status" value="1"/>
</dbReference>
<accession>A0A934KU09</accession>
<proteinExistence type="predicted"/>
<evidence type="ECO:0000313" key="4">
    <source>
        <dbReference type="EMBL" id="MBJ7881351.1"/>
    </source>
</evidence>
<keyword evidence="5" id="KW-1185">Reference proteome</keyword>
<evidence type="ECO:0000256" key="3">
    <source>
        <dbReference type="PROSITE-ProRule" id="PRU00023"/>
    </source>
</evidence>
<dbReference type="Proteomes" id="UP000662373">
    <property type="component" value="Unassembled WGS sequence"/>
</dbReference>
<dbReference type="Pfam" id="PF12796">
    <property type="entry name" value="Ank_2"/>
    <property type="match status" value="2"/>
</dbReference>
<keyword evidence="1" id="KW-0677">Repeat</keyword>
<dbReference type="EMBL" id="JAEHJZ010000029">
    <property type="protein sequence ID" value="MBJ7881351.1"/>
    <property type="molecule type" value="Genomic_DNA"/>
</dbReference>
<dbReference type="InterPro" id="IPR036770">
    <property type="entry name" value="Ankyrin_rpt-contain_sf"/>
</dbReference>
<dbReference type="AlphaFoldDB" id="A0A934KU09"/>
<dbReference type="PANTHER" id="PTHR24198">
    <property type="entry name" value="ANKYRIN REPEAT AND PROTEIN KINASE DOMAIN-CONTAINING PROTEIN"/>
    <property type="match status" value="1"/>
</dbReference>
<gene>
    <name evidence="4" type="ORF">JEM65_11915</name>
</gene>
<evidence type="ECO:0000256" key="2">
    <source>
        <dbReference type="ARBA" id="ARBA00023043"/>
    </source>
</evidence>